<evidence type="ECO:0008006" key="3">
    <source>
        <dbReference type="Google" id="ProtNLM"/>
    </source>
</evidence>
<evidence type="ECO:0000313" key="2">
    <source>
        <dbReference type="Proteomes" id="UP000199002"/>
    </source>
</evidence>
<evidence type="ECO:0000313" key="1">
    <source>
        <dbReference type="EMBL" id="SDZ83321.1"/>
    </source>
</evidence>
<name>A0A1H3W8Z8_9BURK</name>
<dbReference type="GeneID" id="34234000"/>
<dbReference type="STRING" id="592050.SAMN05421875_102127"/>
<protein>
    <recommendedName>
        <fullName evidence="3">DUF2783 domain-containing protein</fullName>
    </recommendedName>
</protein>
<dbReference type="AlphaFoldDB" id="A0A1H3W8Z8"/>
<proteinExistence type="predicted"/>
<dbReference type="EMBL" id="FNQJ01000002">
    <property type="protein sequence ID" value="SDZ83321.1"/>
    <property type="molecule type" value="Genomic_DNA"/>
</dbReference>
<reference evidence="2" key="1">
    <citation type="submission" date="2016-10" db="EMBL/GenBank/DDBJ databases">
        <authorList>
            <person name="Varghese N."/>
            <person name="Submissions S."/>
        </authorList>
    </citation>
    <scope>NUCLEOTIDE SEQUENCE [LARGE SCALE GENOMIC DNA]</scope>
    <source>
        <strain evidence="2">DSM 25157</strain>
    </source>
</reference>
<keyword evidence="2" id="KW-1185">Reference proteome</keyword>
<dbReference type="Proteomes" id="UP000199002">
    <property type="component" value="Unassembled WGS sequence"/>
</dbReference>
<dbReference type="RefSeq" id="WP_244273598.1">
    <property type="nucleotide sequence ID" value="NZ_CAXIQL010000035.1"/>
</dbReference>
<organism evidence="1 2">
    <name type="scientific">Acidovorax soli</name>
    <dbReference type="NCBI Taxonomy" id="592050"/>
    <lineage>
        <taxon>Bacteria</taxon>
        <taxon>Pseudomonadati</taxon>
        <taxon>Pseudomonadota</taxon>
        <taxon>Betaproteobacteria</taxon>
        <taxon>Burkholderiales</taxon>
        <taxon>Comamonadaceae</taxon>
        <taxon>Acidovorax</taxon>
    </lineage>
</organism>
<accession>A0A1H3W8Z8</accession>
<sequence>MSQSQPSTSFPTPVPGQPALGIAGLEQVYDQLATAIDQAGPDKAELFLVKLALLNAQALGDAETFGRHLQAALQDL</sequence>
<gene>
    <name evidence="1" type="ORF">SAMN05421875_102127</name>
</gene>